<dbReference type="Proteomes" id="UP000284112">
    <property type="component" value="Unassembled WGS sequence"/>
</dbReference>
<dbReference type="InterPro" id="IPR010982">
    <property type="entry name" value="Lambda_DNA-bd_dom_sf"/>
</dbReference>
<name>A0A3E5G5P8_9FIRM</name>
<evidence type="ECO:0000313" key="7">
    <source>
        <dbReference type="Proteomes" id="UP000284112"/>
    </source>
</evidence>
<organism evidence="2 5">
    <name type="scientific">Dorea longicatena</name>
    <dbReference type="NCBI Taxonomy" id="88431"/>
    <lineage>
        <taxon>Bacteria</taxon>
        <taxon>Bacillati</taxon>
        <taxon>Bacillota</taxon>
        <taxon>Clostridia</taxon>
        <taxon>Lachnospirales</taxon>
        <taxon>Lachnospiraceae</taxon>
        <taxon>Dorea</taxon>
    </lineage>
</organism>
<dbReference type="Proteomes" id="UP000284095">
    <property type="component" value="Unassembled WGS sequence"/>
</dbReference>
<proteinExistence type="predicted"/>
<evidence type="ECO:0000313" key="3">
    <source>
        <dbReference type="EMBL" id="RHG09851.1"/>
    </source>
</evidence>
<dbReference type="RefSeq" id="WP_117598588.1">
    <property type="nucleotide sequence ID" value="NZ_CABMEZ010000024.1"/>
</dbReference>
<protein>
    <submittedName>
        <fullName evidence="2">XRE family transcriptional regulator</fullName>
    </submittedName>
</protein>
<reference evidence="5 6" key="1">
    <citation type="submission" date="2018-08" db="EMBL/GenBank/DDBJ databases">
        <title>A genome reference for cultivated species of the human gut microbiota.</title>
        <authorList>
            <person name="Zou Y."/>
            <person name="Xue W."/>
            <person name="Luo G."/>
        </authorList>
    </citation>
    <scope>NUCLEOTIDE SEQUENCE [LARGE SCALE GENOMIC DNA]</scope>
    <source>
        <strain evidence="4 6">AM22-22</strain>
        <strain evidence="3 7">AM23-13</strain>
        <strain evidence="2 5">OM02-16</strain>
    </source>
</reference>
<evidence type="ECO:0000259" key="1">
    <source>
        <dbReference type="PROSITE" id="PS50943"/>
    </source>
</evidence>
<dbReference type="GO" id="GO:0003677">
    <property type="term" value="F:DNA binding"/>
    <property type="evidence" value="ECO:0007669"/>
    <property type="project" value="InterPro"/>
</dbReference>
<gene>
    <name evidence="4" type="ORF">DW265_12470</name>
    <name evidence="3" type="ORF">DW641_04480</name>
    <name evidence="2" type="ORF">DXB16_13885</name>
</gene>
<sequence>MSRIKIELEKVLKERKISKNQLCYACKLQHTQLNNYCKNKVVRVDLATIAKICDYVGCSIADILVLEKDEEPGKEIAEE</sequence>
<dbReference type="AlphaFoldDB" id="A0A3E5G5P8"/>
<evidence type="ECO:0000313" key="2">
    <source>
        <dbReference type="EMBL" id="RGO29757.1"/>
    </source>
</evidence>
<dbReference type="PROSITE" id="PS50943">
    <property type="entry name" value="HTH_CROC1"/>
    <property type="match status" value="1"/>
</dbReference>
<evidence type="ECO:0000313" key="6">
    <source>
        <dbReference type="Proteomes" id="UP000284095"/>
    </source>
</evidence>
<dbReference type="Proteomes" id="UP000261285">
    <property type="component" value="Unassembled WGS sequence"/>
</dbReference>
<dbReference type="EMBL" id="QRIC01000032">
    <property type="protein sequence ID" value="RHG23222.1"/>
    <property type="molecule type" value="Genomic_DNA"/>
</dbReference>
<accession>A0A3E5G5P8</accession>
<dbReference type="EMBL" id="QSVN01000024">
    <property type="protein sequence ID" value="RGO29757.1"/>
    <property type="molecule type" value="Genomic_DNA"/>
</dbReference>
<comment type="caution">
    <text evidence="2">The sequence shown here is derived from an EMBL/GenBank/DDBJ whole genome shotgun (WGS) entry which is preliminary data.</text>
</comment>
<dbReference type="SUPFAM" id="SSF47413">
    <property type="entry name" value="lambda repressor-like DNA-binding domains"/>
    <property type="match status" value="1"/>
</dbReference>
<dbReference type="Pfam" id="PF13443">
    <property type="entry name" value="HTH_26"/>
    <property type="match status" value="1"/>
</dbReference>
<dbReference type="Gene3D" id="1.10.260.40">
    <property type="entry name" value="lambda repressor-like DNA-binding domains"/>
    <property type="match status" value="1"/>
</dbReference>
<dbReference type="InterPro" id="IPR001387">
    <property type="entry name" value="Cro/C1-type_HTH"/>
</dbReference>
<dbReference type="EMBL" id="QRHW01000005">
    <property type="protein sequence ID" value="RHG09851.1"/>
    <property type="molecule type" value="Genomic_DNA"/>
</dbReference>
<keyword evidence="6" id="KW-1185">Reference proteome</keyword>
<feature type="domain" description="HTH cro/C1-type" evidence="1">
    <location>
        <begin position="8"/>
        <end position="63"/>
    </location>
</feature>
<evidence type="ECO:0000313" key="5">
    <source>
        <dbReference type="Proteomes" id="UP000261285"/>
    </source>
</evidence>
<evidence type="ECO:0000313" key="4">
    <source>
        <dbReference type="EMBL" id="RHG23222.1"/>
    </source>
</evidence>